<accession>A0ABW2FLS1</accession>
<dbReference type="PRINTS" id="PR00413">
    <property type="entry name" value="HADHALOGNASE"/>
</dbReference>
<name>A0ABW2FLS1_9ACTN</name>
<sequence length="209" mass="21820">MSGAAPATGRPYDAVLCDIDGVLRHWPPMDDLDRAHGLPPGSLAAAAFAPHRLHPAVTGEVTDEQWRAAVTADLAGTCGSARRAGAAVAAWSAVVPPVDEQVVALLTRVRAVVPVALVSNATTRLEQDLDRHGLADLADTVVNTARIGVAKPDPQVYAIAARRVAAQPHRCLFVDDTAGHVAAARQAGMTGLHYRTADDLRTALAALLD</sequence>
<reference evidence="2" key="1">
    <citation type="journal article" date="2019" name="Int. J. Syst. Evol. Microbiol.">
        <title>The Global Catalogue of Microorganisms (GCM) 10K type strain sequencing project: providing services to taxonomists for standard genome sequencing and annotation.</title>
        <authorList>
            <consortium name="The Broad Institute Genomics Platform"/>
            <consortium name="The Broad Institute Genome Sequencing Center for Infectious Disease"/>
            <person name="Wu L."/>
            <person name="Ma J."/>
        </authorList>
    </citation>
    <scope>NUCLEOTIDE SEQUENCE [LARGE SCALE GENOMIC DNA]</scope>
    <source>
        <strain evidence="2">CGMCC 1.12859</strain>
    </source>
</reference>
<dbReference type="SUPFAM" id="SSF56784">
    <property type="entry name" value="HAD-like"/>
    <property type="match status" value="1"/>
</dbReference>
<dbReference type="RefSeq" id="WP_345708932.1">
    <property type="nucleotide sequence ID" value="NZ_BAABKV010000001.1"/>
</dbReference>
<dbReference type="PANTHER" id="PTHR43611">
    <property type="entry name" value="ALPHA-D-GLUCOSE 1-PHOSPHATE PHOSPHATASE"/>
    <property type="match status" value="1"/>
</dbReference>
<keyword evidence="2" id="KW-1185">Reference proteome</keyword>
<dbReference type="NCBIfam" id="TIGR01509">
    <property type="entry name" value="HAD-SF-IA-v3"/>
    <property type="match status" value="1"/>
</dbReference>
<dbReference type="EMBL" id="JBHTAJ010000002">
    <property type="protein sequence ID" value="MFC7178224.1"/>
    <property type="molecule type" value="Genomic_DNA"/>
</dbReference>
<gene>
    <name evidence="1" type="ORF">ACFQMG_01455</name>
</gene>
<dbReference type="Proteomes" id="UP001596435">
    <property type="component" value="Unassembled WGS sequence"/>
</dbReference>
<organism evidence="1 2">
    <name type="scientific">Kitasatospora paranensis</name>
    <dbReference type="NCBI Taxonomy" id="258053"/>
    <lineage>
        <taxon>Bacteria</taxon>
        <taxon>Bacillati</taxon>
        <taxon>Actinomycetota</taxon>
        <taxon>Actinomycetes</taxon>
        <taxon>Kitasatosporales</taxon>
        <taxon>Streptomycetaceae</taxon>
        <taxon>Kitasatospora</taxon>
    </lineage>
</organism>
<protein>
    <submittedName>
        <fullName evidence="1">HAD-IA family hydrolase</fullName>
    </submittedName>
</protein>
<dbReference type="GO" id="GO:0016787">
    <property type="term" value="F:hydrolase activity"/>
    <property type="evidence" value="ECO:0007669"/>
    <property type="project" value="UniProtKB-KW"/>
</dbReference>
<dbReference type="InterPro" id="IPR036412">
    <property type="entry name" value="HAD-like_sf"/>
</dbReference>
<dbReference type="InterPro" id="IPR023214">
    <property type="entry name" value="HAD_sf"/>
</dbReference>
<dbReference type="InterPro" id="IPR006439">
    <property type="entry name" value="HAD-SF_hydro_IA"/>
</dbReference>
<dbReference type="Gene3D" id="3.40.50.1000">
    <property type="entry name" value="HAD superfamily/HAD-like"/>
    <property type="match status" value="1"/>
</dbReference>
<evidence type="ECO:0000313" key="2">
    <source>
        <dbReference type="Proteomes" id="UP001596435"/>
    </source>
</evidence>
<evidence type="ECO:0000313" key="1">
    <source>
        <dbReference type="EMBL" id="MFC7178224.1"/>
    </source>
</evidence>
<keyword evidence="1" id="KW-0378">Hydrolase</keyword>
<proteinExistence type="predicted"/>
<dbReference type="PANTHER" id="PTHR43611:SF3">
    <property type="entry name" value="FLAVIN MONONUCLEOTIDE HYDROLASE 1, CHLOROPLATIC"/>
    <property type="match status" value="1"/>
</dbReference>
<dbReference type="Pfam" id="PF00702">
    <property type="entry name" value="Hydrolase"/>
    <property type="match status" value="1"/>
</dbReference>
<comment type="caution">
    <text evidence="1">The sequence shown here is derived from an EMBL/GenBank/DDBJ whole genome shotgun (WGS) entry which is preliminary data.</text>
</comment>